<evidence type="ECO:0000259" key="1">
    <source>
        <dbReference type="Pfam" id="PF13191"/>
    </source>
</evidence>
<dbReference type="InterPro" id="IPR041664">
    <property type="entry name" value="AAA_16"/>
</dbReference>
<dbReference type="EMBL" id="WAEL01000004">
    <property type="protein sequence ID" value="NID11265.1"/>
    <property type="molecule type" value="Genomic_DNA"/>
</dbReference>
<gene>
    <name evidence="2" type="ORF">F7231_13895</name>
</gene>
<dbReference type="SUPFAM" id="SSF52540">
    <property type="entry name" value="P-loop containing nucleoside triphosphate hydrolases"/>
    <property type="match status" value="1"/>
</dbReference>
<protein>
    <submittedName>
        <fullName evidence="2">ATP-binding protein</fullName>
    </submittedName>
</protein>
<accession>A0ABX0QJA0</accession>
<reference evidence="3" key="2">
    <citation type="submission" date="2023-07" db="EMBL/GenBank/DDBJ databases">
        <authorList>
            <person name="Jung D.-H."/>
        </authorList>
    </citation>
    <scope>NUCLEOTIDE SEQUENCE [LARGE SCALE GENOMIC DNA]</scope>
    <source>
        <strain evidence="3">JA-25</strain>
    </source>
</reference>
<dbReference type="RefSeq" id="WP_166692304.1">
    <property type="nucleotide sequence ID" value="NZ_WAEL01000004.1"/>
</dbReference>
<evidence type="ECO:0000313" key="3">
    <source>
        <dbReference type="Proteomes" id="UP000606008"/>
    </source>
</evidence>
<dbReference type="Pfam" id="PF13191">
    <property type="entry name" value="AAA_16"/>
    <property type="match status" value="1"/>
</dbReference>
<keyword evidence="2" id="KW-0067">ATP-binding</keyword>
<dbReference type="Gene3D" id="3.40.50.300">
    <property type="entry name" value="P-loop containing nucleotide triphosphate hydrolases"/>
    <property type="match status" value="1"/>
</dbReference>
<organism evidence="2 3">
    <name type="scientific">Fibrivirga algicola</name>
    <dbReference type="NCBI Taxonomy" id="2950420"/>
    <lineage>
        <taxon>Bacteria</taxon>
        <taxon>Pseudomonadati</taxon>
        <taxon>Bacteroidota</taxon>
        <taxon>Cytophagia</taxon>
        <taxon>Cytophagales</taxon>
        <taxon>Spirosomataceae</taxon>
        <taxon>Fibrivirga</taxon>
    </lineage>
</organism>
<proteinExistence type="predicted"/>
<sequence length="1059" mass="120185">MDNSAELKANFAAKMARWMSPVPTETVNSLWADHTPSMPAKQQVSPELIPYQPIIDQIDVQLALSGRVMPDALLPIGLPGIDRQDILNQVVDSCAVESDGTDVRWLMKQTRRLELLGTLIESGTLSTRLSEPLPATDRFGDLLRELLQHGATLPLVNRSHDDRLALMEAMETTKPLDLPQPDWTQVRRQIGLDNFLTDQRALLVNGFVGRKQELGTLQAFLTEEGPPTSLPWRGLVVTGLGGSGKSTLLAKFSEDVVQQKLATLVVFDFDRPGLNPDDRLWLEAEMARQVGYQYPAVNEQLRRERAASRQQKTRFDEGMNKESFESAYQERSMGLLAIIRNALTDEQADTRPLLLVFDTFEEVEQQNLTERLVSWIREVAEQFWNFRLRIIISGRLFDAALQKVLTVTNQQTLDLGELSVSETQTLLKRLSVNDELARRVARSTLIPHRPLELKLLARMLTERADATLNEIEAELRTGGAAARSLFMGLVYRRVLMRIADPTAQKLAYPGLVLRYVTVDLILHVLAPVLKLKLSKSAAQLALDALVTHSWICYRSATGEVWHRKDLRRSMLSAMRAQEPELARKISEAAFTYFSDVDKTKTDLRLQAEQTYHRLLWLQQPDEGAAYELTTLKNAAEMIGADVQDLPKAATVLLQYAQKGRVAAEEVEWLPAEYLQKAYHKTGQRLIDNREFGKALALYERGQQVGRTYQQTGVHWLWELEVLFATAQWQVLTQALLHTRKVNVHSYDDFVVCYIYYHGLISDERQDEINVYNTLRLDSNKPEIGKPYYLKTGSRIRQAIVHIILINNTSYKRSQVQLKMALEITENSKKYSNEFKSTHIQRKLLYIDLIAGQQPLVNLTLAPSLLKIDPIWLSGLVTIPFIAEQKGDPGKALRQLLLDARALLTRRTVRRLLDALDVLYKNRDGWLVQGDVGAYMDQGPMLEKWFRGPDPEFRDPVRFALLNAFRTREGYRQLAGLLSDVLALPFTDLAPDAFAEAMIPDPEHYLEPYIEIVDRNWALGTLLANAVAICPEADSLSRVKAAYDRWDAAVKAAFMMYKPL</sequence>
<feature type="domain" description="Orc1-like AAA ATPase" evidence="1">
    <location>
        <begin position="207"/>
        <end position="368"/>
    </location>
</feature>
<reference evidence="3" key="1">
    <citation type="submission" date="2019-09" db="EMBL/GenBank/DDBJ databases">
        <authorList>
            <person name="Jung D.-H."/>
        </authorList>
    </citation>
    <scope>NUCLEOTIDE SEQUENCE [LARGE SCALE GENOMIC DNA]</scope>
    <source>
        <strain evidence="3">JA-25</strain>
    </source>
</reference>
<evidence type="ECO:0000313" key="2">
    <source>
        <dbReference type="EMBL" id="NID11265.1"/>
    </source>
</evidence>
<name>A0ABX0QJA0_9BACT</name>
<keyword evidence="3" id="KW-1185">Reference proteome</keyword>
<dbReference type="Proteomes" id="UP000606008">
    <property type="component" value="Unassembled WGS sequence"/>
</dbReference>
<keyword evidence="2" id="KW-0547">Nucleotide-binding</keyword>
<dbReference type="InterPro" id="IPR027417">
    <property type="entry name" value="P-loop_NTPase"/>
</dbReference>
<comment type="caution">
    <text evidence="2">The sequence shown here is derived from an EMBL/GenBank/DDBJ whole genome shotgun (WGS) entry which is preliminary data.</text>
</comment>
<dbReference type="GO" id="GO:0005524">
    <property type="term" value="F:ATP binding"/>
    <property type="evidence" value="ECO:0007669"/>
    <property type="project" value="UniProtKB-KW"/>
</dbReference>